<feature type="domain" description="Hedgehog/Intein (Hint)" evidence="1">
    <location>
        <begin position="187"/>
        <end position="333"/>
    </location>
</feature>
<dbReference type="RefSeq" id="WP_377742129.1">
    <property type="nucleotide sequence ID" value="NZ_JBHRXJ010000001.1"/>
</dbReference>
<dbReference type="Pfam" id="PF13403">
    <property type="entry name" value="Hint_2"/>
    <property type="match status" value="1"/>
</dbReference>
<keyword evidence="3" id="KW-1185">Reference proteome</keyword>
<evidence type="ECO:0000259" key="1">
    <source>
        <dbReference type="Pfam" id="PF13403"/>
    </source>
</evidence>
<accession>A0ABV7R3M3</accession>
<comment type="caution">
    <text evidence="2">The sequence shown here is derived from an EMBL/GenBank/DDBJ whole genome shotgun (WGS) entry which is preliminary data.</text>
</comment>
<proteinExistence type="predicted"/>
<dbReference type="InterPro" id="IPR028992">
    <property type="entry name" value="Hedgehog/Intein_dom"/>
</dbReference>
<organism evidence="2 3">
    <name type="scientific">Paracoccus mangrovi</name>
    <dbReference type="NCBI Taxonomy" id="1715645"/>
    <lineage>
        <taxon>Bacteria</taxon>
        <taxon>Pseudomonadati</taxon>
        <taxon>Pseudomonadota</taxon>
        <taxon>Alphaproteobacteria</taxon>
        <taxon>Rhodobacterales</taxon>
        <taxon>Paracoccaceae</taxon>
        <taxon>Paracoccus</taxon>
    </lineage>
</organism>
<dbReference type="InterPro" id="IPR036844">
    <property type="entry name" value="Hint_dom_sf"/>
</dbReference>
<reference evidence="3" key="1">
    <citation type="journal article" date="2019" name="Int. J. Syst. Evol. Microbiol.">
        <title>The Global Catalogue of Microorganisms (GCM) 10K type strain sequencing project: providing services to taxonomists for standard genome sequencing and annotation.</title>
        <authorList>
            <consortium name="The Broad Institute Genomics Platform"/>
            <consortium name="The Broad Institute Genome Sequencing Center for Infectious Disease"/>
            <person name="Wu L."/>
            <person name="Ma J."/>
        </authorList>
    </citation>
    <scope>NUCLEOTIDE SEQUENCE [LARGE SCALE GENOMIC DNA]</scope>
    <source>
        <strain evidence="3">KCTC 42899</strain>
    </source>
</reference>
<gene>
    <name evidence="2" type="ORF">ACFOMH_01360</name>
</gene>
<evidence type="ECO:0000313" key="3">
    <source>
        <dbReference type="Proteomes" id="UP001595721"/>
    </source>
</evidence>
<dbReference type="EMBL" id="JBHRXJ010000001">
    <property type="protein sequence ID" value="MFC3526801.1"/>
    <property type="molecule type" value="Genomic_DNA"/>
</dbReference>
<protein>
    <submittedName>
        <fullName evidence="2">Hint domain-containing protein</fullName>
    </submittedName>
</protein>
<evidence type="ECO:0000313" key="2">
    <source>
        <dbReference type="EMBL" id="MFC3526801.1"/>
    </source>
</evidence>
<dbReference type="SUPFAM" id="SSF51294">
    <property type="entry name" value="Hedgehog/intein (Hint) domain"/>
    <property type="match status" value="1"/>
</dbReference>
<name>A0ABV7R3M3_9RHOB</name>
<sequence>MEYQIITATFETEVYNEPWASGANKYVPFPNSNDISFADASIDNVTISDDDGTLGYLSRGGSGSFYDDSGAETSQALTQDTVFGFGDDAQTLPAGTRISYQDSILIGDGQGNQFYVFFPAYTQPGATGYPAEAGGRHTVMIVPKVQQGADGASIWPAFDATASYRYLKTLGISAGQTSVSYAPDQATCFTPGTLIETRTGPRAVETLVPGDLIATRDHGFQVLRWIGGVEIPAARLDLQPNLRPIRISAGALGTGLPARDLVVSPQHRVLVRSAIAQRMFGADEVLVAAKHLCTIPGIDVLRPEMGVTYLHLLFDRHELVMSNGGWTESLYIGPQAMQAMTPAARREITALFPQLVAGIGPQSVRPLTNARQARKLAERHLKNNRALVTAGT</sequence>
<dbReference type="Proteomes" id="UP001595721">
    <property type="component" value="Unassembled WGS sequence"/>
</dbReference>